<comment type="caution">
    <text evidence="2">The sequence shown here is derived from an EMBL/GenBank/DDBJ whole genome shotgun (WGS) entry which is preliminary data.</text>
</comment>
<name>A0ABT5WMB9_9SPHN</name>
<proteinExistence type="predicted"/>
<gene>
    <name evidence="2" type="ORF">PYV00_05575</name>
</gene>
<reference evidence="2 3" key="1">
    <citation type="submission" date="2023-03" db="EMBL/GenBank/DDBJ databases">
        <title>NovoSphingobium album sp. nov. isolated from polycyclic aromatic hydrocarbons- and heavy-metal polluted soil.</title>
        <authorList>
            <person name="Liu Z."/>
            <person name="Wang K."/>
        </authorList>
    </citation>
    <scope>NUCLEOTIDE SEQUENCE [LARGE SCALE GENOMIC DNA]</scope>
    <source>
        <strain evidence="2 3">H3SJ31-1</strain>
    </source>
</reference>
<accession>A0ABT5WMB9</accession>
<dbReference type="EMBL" id="JARESE010000015">
    <property type="protein sequence ID" value="MDE8651186.1"/>
    <property type="molecule type" value="Genomic_DNA"/>
</dbReference>
<feature type="signal peptide" evidence="1">
    <location>
        <begin position="1"/>
        <end position="25"/>
    </location>
</feature>
<sequence length="161" mass="17591">MKSIWLPLGRLVAAAFLASGANAYAHEAISAPTPEGGLGWQVLASSEVIPWQDEGTGREHIRPGFSPEVLALRDKPVTLAGFMMPLAEGEEGRRHFLLFASAPDCLFHMSVGPTQFVEVRTDRPVEPTERALVLRGTMRLVDENKGGVFYRIDHGQLVSVL</sequence>
<organism evidence="2 3">
    <name type="scientific">Novosphingobium album</name>
    <name type="common">ex Liu et al. 2023</name>
    <dbReference type="NCBI Taxonomy" id="3031130"/>
    <lineage>
        <taxon>Bacteria</taxon>
        <taxon>Pseudomonadati</taxon>
        <taxon>Pseudomonadota</taxon>
        <taxon>Alphaproteobacteria</taxon>
        <taxon>Sphingomonadales</taxon>
        <taxon>Sphingomonadaceae</taxon>
        <taxon>Novosphingobium</taxon>
    </lineage>
</organism>
<evidence type="ECO:0000256" key="1">
    <source>
        <dbReference type="SAM" id="SignalP"/>
    </source>
</evidence>
<protein>
    <recommendedName>
        <fullName evidence="4">DUF3299 domain-containing protein</fullName>
    </recommendedName>
</protein>
<keyword evidence="1" id="KW-0732">Signal</keyword>
<evidence type="ECO:0008006" key="4">
    <source>
        <dbReference type="Google" id="ProtNLM"/>
    </source>
</evidence>
<dbReference type="Proteomes" id="UP001216253">
    <property type="component" value="Unassembled WGS sequence"/>
</dbReference>
<evidence type="ECO:0000313" key="2">
    <source>
        <dbReference type="EMBL" id="MDE8651186.1"/>
    </source>
</evidence>
<keyword evidence="3" id="KW-1185">Reference proteome</keyword>
<feature type="chain" id="PRO_5046036720" description="DUF3299 domain-containing protein" evidence="1">
    <location>
        <begin position="26"/>
        <end position="161"/>
    </location>
</feature>
<dbReference type="Gene3D" id="2.40.50.870">
    <property type="entry name" value="Protein of unknown function (DUF3299)"/>
    <property type="match status" value="1"/>
</dbReference>
<evidence type="ECO:0000313" key="3">
    <source>
        <dbReference type="Proteomes" id="UP001216253"/>
    </source>
</evidence>